<organism evidence="3 4">
    <name type="scientific">Eumeta variegata</name>
    <name type="common">Bagworm moth</name>
    <name type="synonym">Eumeta japonica</name>
    <dbReference type="NCBI Taxonomy" id="151549"/>
    <lineage>
        <taxon>Eukaryota</taxon>
        <taxon>Metazoa</taxon>
        <taxon>Ecdysozoa</taxon>
        <taxon>Arthropoda</taxon>
        <taxon>Hexapoda</taxon>
        <taxon>Insecta</taxon>
        <taxon>Pterygota</taxon>
        <taxon>Neoptera</taxon>
        <taxon>Endopterygota</taxon>
        <taxon>Lepidoptera</taxon>
        <taxon>Glossata</taxon>
        <taxon>Ditrysia</taxon>
        <taxon>Tineoidea</taxon>
        <taxon>Psychidae</taxon>
        <taxon>Oiketicinae</taxon>
        <taxon>Eumeta</taxon>
    </lineage>
</organism>
<dbReference type="InterPro" id="IPR005135">
    <property type="entry name" value="Endo/exonuclease/phosphatase"/>
</dbReference>
<comment type="caution">
    <text evidence="3">The sequence shown here is derived from an EMBL/GenBank/DDBJ whole genome shotgun (WGS) entry which is preliminary data.</text>
</comment>
<evidence type="ECO:0000313" key="4">
    <source>
        <dbReference type="Proteomes" id="UP000299102"/>
    </source>
</evidence>
<feature type="region of interest" description="Disordered" evidence="1">
    <location>
        <begin position="1"/>
        <end position="155"/>
    </location>
</feature>
<feature type="region of interest" description="Disordered" evidence="1">
    <location>
        <begin position="198"/>
        <end position="217"/>
    </location>
</feature>
<sequence length="358" mass="39685">MVVDNTTTEENLPPPHYKADTDPTPIQGNYGTGTGRATEPIEQPPTDSAPRPDSQPPRRPREKGREGEGRRRMLHQQQWQQQPTEPRDDRSPERKSEKSRPTSGHAAPRTTQPGQQLPPLPGSGADRRPLPTPTISDLARRWPDPTQGYSGRPDTLGDVLNLRIIYWNPGGITGKTQSYEILLNSRSAHTSYCWAKQKCDQSKNSKSPTSLPTDATRFPREGRLQRHSGSGPRDGIMHEAELTDFETMRSRGIRVGSEQRNPAIRGLPAPGTKMCVQDIHAIIQERTPTLIIGDLNAKHKAWGSHSISRAGRQLMEDAELQGYEVLGPDTPTHVPADIRHRPDVLDAGDRPQVGGRCT</sequence>
<feature type="compositionally biased region" description="Basic and acidic residues" evidence="1">
    <location>
        <begin position="85"/>
        <end position="100"/>
    </location>
</feature>
<dbReference type="InterPro" id="IPR036691">
    <property type="entry name" value="Endo/exonu/phosph_ase_sf"/>
</dbReference>
<gene>
    <name evidence="3" type="ORF">EVAR_38044_1</name>
</gene>
<reference evidence="3 4" key="1">
    <citation type="journal article" date="2019" name="Commun. Biol.">
        <title>The bagworm genome reveals a unique fibroin gene that provides high tensile strength.</title>
        <authorList>
            <person name="Kono N."/>
            <person name="Nakamura H."/>
            <person name="Ohtoshi R."/>
            <person name="Tomita M."/>
            <person name="Numata K."/>
            <person name="Arakawa K."/>
        </authorList>
    </citation>
    <scope>NUCLEOTIDE SEQUENCE [LARGE SCALE GENOMIC DNA]</scope>
</reference>
<dbReference type="Proteomes" id="UP000299102">
    <property type="component" value="Unassembled WGS sequence"/>
</dbReference>
<dbReference type="Pfam" id="PF14529">
    <property type="entry name" value="Exo_endo_phos_2"/>
    <property type="match status" value="1"/>
</dbReference>
<feature type="domain" description="Endonuclease/exonuclease/phosphatase" evidence="2">
    <location>
        <begin position="277"/>
        <end position="338"/>
    </location>
</feature>
<dbReference type="OrthoDB" id="412981at2759"/>
<keyword evidence="4" id="KW-1185">Reference proteome</keyword>
<accession>A0A4C1W8Q0</accession>
<feature type="compositionally biased region" description="Polar residues" evidence="1">
    <location>
        <begin position="204"/>
        <end position="213"/>
    </location>
</feature>
<dbReference type="AlphaFoldDB" id="A0A4C1W8Q0"/>
<evidence type="ECO:0000256" key="1">
    <source>
        <dbReference type="SAM" id="MobiDB-lite"/>
    </source>
</evidence>
<proteinExistence type="predicted"/>
<dbReference type="GO" id="GO:0003824">
    <property type="term" value="F:catalytic activity"/>
    <property type="evidence" value="ECO:0007669"/>
    <property type="project" value="InterPro"/>
</dbReference>
<dbReference type="SUPFAM" id="SSF56219">
    <property type="entry name" value="DNase I-like"/>
    <property type="match status" value="1"/>
</dbReference>
<name>A0A4C1W8Q0_EUMVA</name>
<evidence type="ECO:0000313" key="3">
    <source>
        <dbReference type="EMBL" id="GBP47280.1"/>
    </source>
</evidence>
<dbReference type="EMBL" id="BGZK01000499">
    <property type="protein sequence ID" value="GBP47280.1"/>
    <property type="molecule type" value="Genomic_DNA"/>
</dbReference>
<dbReference type="Gene3D" id="3.60.10.10">
    <property type="entry name" value="Endonuclease/exonuclease/phosphatase"/>
    <property type="match status" value="1"/>
</dbReference>
<evidence type="ECO:0000259" key="2">
    <source>
        <dbReference type="Pfam" id="PF14529"/>
    </source>
</evidence>
<protein>
    <recommendedName>
        <fullName evidence="2">Endonuclease/exonuclease/phosphatase domain-containing protein</fullName>
    </recommendedName>
</protein>
<feature type="compositionally biased region" description="Polar residues" evidence="1">
    <location>
        <begin position="1"/>
        <end position="10"/>
    </location>
</feature>